<evidence type="ECO:0000313" key="4">
    <source>
        <dbReference type="EMBL" id="MET1255870.1"/>
    </source>
</evidence>
<organism evidence="4 5">
    <name type="scientific">Aliikangiella maris</name>
    <dbReference type="NCBI Taxonomy" id="3162458"/>
    <lineage>
        <taxon>Bacteria</taxon>
        <taxon>Pseudomonadati</taxon>
        <taxon>Pseudomonadota</taxon>
        <taxon>Gammaproteobacteria</taxon>
        <taxon>Oceanospirillales</taxon>
        <taxon>Pleioneaceae</taxon>
        <taxon>Aliikangiella</taxon>
    </lineage>
</organism>
<feature type="transmembrane region" description="Helical" evidence="2">
    <location>
        <begin position="34"/>
        <end position="52"/>
    </location>
</feature>
<feature type="domain" description="CBS" evidence="3">
    <location>
        <begin position="190"/>
        <end position="251"/>
    </location>
</feature>
<evidence type="ECO:0000259" key="3">
    <source>
        <dbReference type="PROSITE" id="PS51371"/>
    </source>
</evidence>
<comment type="caution">
    <text evidence="4">The sequence shown here is derived from an EMBL/GenBank/DDBJ whole genome shotgun (WGS) entry which is preliminary data.</text>
</comment>
<dbReference type="PROSITE" id="PS51371">
    <property type="entry name" value="CBS"/>
    <property type="match status" value="1"/>
</dbReference>
<evidence type="ECO:0000313" key="5">
    <source>
        <dbReference type="Proteomes" id="UP001548189"/>
    </source>
</evidence>
<dbReference type="EMBL" id="JBEVCJ010000014">
    <property type="protein sequence ID" value="MET1255870.1"/>
    <property type="molecule type" value="Genomic_DNA"/>
</dbReference>
<feature type="transmembrane region" description="Helical" evidence="2">
    <location>
        <begin position="6"/>
        <end position="22"/>
    </location>
</feature>
<dbReference type="RefSeq" id="WP_353896456.1">
    <property type="nucleotide sequence ID" value="NZ_JBEVCJ010000014.1"/>
</dbReference>
<keyword evidence="5" id="KW-1185">Reference proteome</keyword>
<dbReference type="InterPro" id="IPR046342">
    <property type="entry name" value="CBS_dom_sf"/>
</dbReference>
<keyword evidence="1" id="KW-0129">CBS domain</keyword>
<sequence>MEQLISTASFVVILFGLVYLRSRNANIEIKVPDIIVAVMPAMLFLIATGKLSKFELSESGLKIETAISEAAKSKISGLEKNVHLEKLPAQSLASDDKASLAEIPRLIDQKTEALSFRMGVSDYKEDIIYHYMQELTAKPYLKHLIFLDKEGQFLGISPVKPFVNANPNKGSTYRQLANSLAKGDRSWIEANIPEIVMRENALNTSTSRSEALSKMIELHVDELPVIDQQGDLVGMVERNFISSTLLLEIASKVKVKE</sequence>
<dbReference type="SUPFAM" id="SSF54631">
    <property type="entry name" value="CBS-domain pair"/>
    <property type="match status" value="1"/>
</dbReference>
<reference evidence="4 5" key="1">
    <citation type="submission" date="2024-06" db="EMBL/GenBank/DDBJ databases">
        <authorList>
            <person name="Li F."/>
        </authorList>
    </citation>
    <scope>NUCLEOTIDE SEQUENCE [LARGE SCALE GENOMIC DNA]</scope>
    <source>
        <strain evidence="4 5">GXAS 311</strain>
    </source>
</reference>
<dbReference type="Gene3D" id="3.10.580.10">
    <property type="entry name" value="CBS-domain"/>
    <property type="match status" value="1"/>
</dbReference>
<accession>A0ABV2BV88</accession>
<keyword evidence="2" id="KW-0472">Membrane</keyword>
<name>A0ABV2BV88_9GAMM</name>
<evidence type="ECO:0000256" key="1">
    <source>
        <dbReference type="PROSITE-ProRule" id="PRU00703"/>
    </source>
</evidence>
<keyword evidence="2" id="KW-0812">Transmembrane</keyword>
<evidence type="ECO:0000256" key="2">
    <source>
        <dbReference type="SAM" id="Phobius"/>
    </source>
</evidence>
<dbReference type="Pfam" id="PF00571">
    <property type="entry name" value="CBS"/>
    <property type="match status" value="1"/>
</dbReference>
<proteinExistence type="predicted"/>
<dbReference type="InterPro" id="IPR000644">
    <property type="entry name" value="CBS_dom"/>
</dbReference>
<protein>
    <submittedName>
        <fullName evidence="4">CBS domain-containing protein</fullName>
    </submittedName>
</protein>
<gene>
    <name evidence="4" type="ORF">ABVT43_12090</name>
</gene>
<keyword evidence="2" id="KW-1133">Transmembrane helix</keyword>
<dbReference type="Proteomes" id="UP001548189">
    <property type="component" value="Unassembled WGS sequence"/>
</dbReference>